<proteinExistence type="predicted"/>
<evidence type="ECO:0000256" key="2">
    <source>
        <dbReference type="SAM" id="Coils"/>
    </source>
</evidence>
<keyword evidence="1" id="KW-0742">SOS response</keyword>
<evidence type="ECO:0000313" key="5">
    <source>
        <dbReference type="Proteomes" id="UP000265355"/>
    </source>
</evidence>
<gene>
    <name evidence="4" type="ORF">DZF98_05230</name>
</gene>
<dbReference type="Gene3D" id="3.40.50.300">
    <property type="entry name" value="P-loop containing nucleotide triphosphate hydrolases"/>
    <property type="match status" value="1"/>
</dbReference>
<evidence type="ECO:0000313" key="4">
    <source>
        <dbReference type="EMBL" id="RII93107.1"/>
    </source>
</evidence>
<organism evidence="4 5">
    <name type="scientific">Clavibacter californiensis</name>
    <dbReference type="NCBI Taxonomy" id="1401995"/>
    <lineage>
        <taxon>Bacteria</taxon>
        <taxon>Bacillati</taxon>
        <taxon>Actinomycetota</taxon>
        <taxon>Actinomycetes</taxon>
        <taxon>Micrococcales</taxon>
        <taxon>Microbacteriaceae</taxon>
        <taxon>Clavibacter</taxon>
    </lineage>
</organism>
<evidence type="ECO:0000256" key="1">
    <source>
        <dbReference type="ARBA" id="ARBA00023236"/>
    </source>
</evidence>
<protein>
    <recommendedName>
        <fullName evidence="3">Protein CR006 P-loop domain-containing protein</fullName>
    </recommendedName>
</protein>
<feature type="coiled-coil region" evidence="2">
    <location>
        <begin position="438"/>
        <end position="472"/>
    </location>
</feature>
<name>A0ABX9N782_9MICO</name>
<dbReference type="Pfam" id="PF13166">
    <property type="entry name" value="AAA_13"/>
    <property type="match status" value="1"/>
</dbReference>
<dbReference type="EMBL" id="QWEE01000052">
    <property type="protein sequence ID" value="RII93107.1"/>
    <property type="molecule type" value="Genomic_DNA"/>
</dbReference>
<evidence type="ECO:0000259" key="3">
    <source>
        <dbReference type="Pfam" id="PF13166"/>
    </source>
</evidence>
<reference evidence="4 5" key="1">
    <citation type="submission" date="2018-08" db="EMBL/GenBank/DDBJ databases">
        <title>Genome Sequence of Clavibacter michiganensis Subspecies type strains, and the Atypical Peach-Colored Strains Isolated from Tomato.</title>
        <authorList>
            <person name="Osdaghi E."/>
            <person name="Portier P."/>
            <person name="Briand M."/>
            <person name="Jacques M.-A."/>
        </authorList>
    </citation>
    <scope>NUCLEOTIDE SEQUENCE [LARGE SCALE GENOMIC DNA]</scope>
    <source>
        <strain evidence="4 5">CFBP 8216</strain>
    </source>
</reference>
<accession>A0ABX9N782</accession>
<keyword evidence="5" id="KW-1185">Reference proteome</keyword>
<keyword evidence="2" id="KW-0175">Coiled coil</keyword>
<dbReference type="PANTHER" id="PTHR32182">
    <property type="entry name" value="DNA REPLICATION AND REPAIR PROTEIN RECF"/>
    <property type="match status" value="1"/>
</dbReference>
<dbReference type="Proteomes" id="UP000265355">
    <property type="component" value="Unassembled WGS sequence"/>
</dbReference>
<dbReference type="SUPFAM" id="SSF52540">
    <property type="entry name" value="P-loop containing nucleoside triphosphate hydrolases"/>
    <property type="match status" value="1"/>
</dbReference>
<keyword evidence="1" id="KW-0227">DNA damage</keyword>
<dbReference type="RefSeq" id="WP_119372701.1">
    <property type="nucleotide sequence ID" value="NZ_CP040792.1"/>
</dbReference>
<dbReference type="InterPro" id="IPR027417">
    <property type="entry name" value="P-loop_NTPase"/>
</dbReference>
<feature type="domain" description="Protein CR006 P-loop" evidence="3">
    <location>
        <begin position="170"/>
        <end position="688"/>
    </location>
</feature>
<sequence>MLKRIVKIQGIGLLHDARGGSTKLEKRTLIYAGNGRGKSTLASILRSLAKGGGRDIEERVTVDATNSPMVALQFDSGHPVTYEHGAWTEKRPEVLVYDSEFVSSNVHSGAEVTADHRKNLLDFALGDSAVQARSAEEASTTAQQAASSRIKALTSQLQVHAAGTKVVVFRRLRPVEDLEAQKALTTERLRAAGRVELLQQQKVLSPVGLPSVDMTTFFDLLDRSLEDIHADAEVAVQAHVAVVGDASLSRWLSDGQQYDNASLCPYCGQSTEGVDLIKMYKSHFNEDFRKLRQDVDAAIALVARLGRGAEYETLRSVRDGNSALIEQWKPYVQLSSPGDDRDELAVASLESAAEILSRLFARKEVALTDVMGAADDLIEVERLWGQYLQLFTEFNELVEAANADILLFKERLKSEDLTLIQAELDKLELIEKRFSPAVKELIADLELAEADLKNAEQSKKAARAALTDLMTRTLTAYRANINSHLANLGAFFAIDEIRTNYMGSAPRTDYGITLRGASIKLAGGLPSFATALSEGDKRTMAFAFFVASTLADPDLATKVVVVDDPVSSLDRSRRSYTIEVLVELAAKSNQLIVLAHDALFLRDLKSALARSRADEGMSTFEIARAEDDYSNFGPFDVDRECESPYYTNYRTVDEYVLGASSDHRAVATSLRLVLEGYLHRRYPGKISADLMLGQAIDQISSAQPPSALVYAQPLLDELRVLNRYAGKFHHDTNANYATAVSDPAEVLAYARRVLNLVHGAGS</sequence>
<comment type="caution">
    <text evidence="4">The sequence shown here is derived from an EMBL/GenBank/DDBJ whole genome shotgun (WGS) entry which is preliminary data.</text>
</comment>
<dbReference type="InterPro" id="IPR026866">
    <property type="entry name" value="CR006_AAA"/>
</dbReference>
<dbReference type="PANTHER" id="PTHR32182:SF22">
    <property type="entry name" value="ATP-DEPENDENT ENDONUCLEASE, OLD FAMILY-RELATED"/>
    <property type="match status" value="1"/>
</dbReference>